<reference evidence="12" key="1">
    <citation type="submission" date="2016-06" db="UniProtKB">
        <authorList>
            <consortium name="WormBaseParasite"/>
        </authorList>
    </citation>
    <scope>IDENTIFICATION</scope>
</reference>
<dbReference type="SUPFAM" id="SSF57424">
    <property type="entry name" value="LDL receptor-like module"/>
    <property type="match status" value="1"/>
</dbReference>
<dbReference type="SMART" id="SM00034">
    <property type="entry name" value="CLECT"/>
    <property type="match status" value="1"/>
</dbReference>
<evidence type="ECO:0000256" key="1">
    <source>
        <dbReference type="ARBA" id="ARBA00022729"/>
    </source>
</evidence>
<evidence type="ECO:0000256" key="3">
    <source>
        <dbReference type="ARBA" id="ARBA00023157"/>
    </source>
</evidence>
<dbReference type="SUPFAM" id="SSF56436">
    <property type="entry name" value="C-type lectin-like"/>
    <property type="match status" value="1"/>
</dbReference>
<feature type="disulfide bond" evidence="4">
    <location>
        <begin position="196"/>
        <end position="211"/>
    </location>
</feature>
<keyword evidence="5" id="KW-0768">Sushi</keyword>
<feature type="disulfide bond" evidence="5">
    <location>
        <begin position="632"/>
        <end position="675"/>
    </location>
</feature>
<evidence type="ECO:0000256" key="2">
    <source>
        <dbReference type="ARBA" id="ARBA00022737"/>
    </source>
</evidence>
<dbReference type="SMART" id="SM00032">
    <property type="entry name" value="CCP"/>
    <property type="match status" value="3"/>
</dbReference>
<dbReference type="SMART" id="SM00042">
    <property type="entry name" value="CUB"/>
    <property type="match status" value="1"/>
</dbReference>
<feature type="domain" description="CUB" evidence="7">
    <location>
        <begin position="214"/>
        <end position="335"/>
    </location>
</feature>
<dbReference type="PANTHER" id="PTHR45656:SF4">
    <property type="entry name" value="PROTEIN CBR-CLEC-78"/>
    <property type="match status" value="1"/>
</dbReference>
<dbReference type="Gene3D" id="4.10.400.10">
    <property type="entry name" value="Low-density Lipoprotein Receptor"/>
    <property type="match status" value="1"/>
</dbReference>
<dbReference type="InterPro" id="IPR000859">
    <property type="entry name" value="CUB_dom"/>
</dbReference>
<feature type="chain" id="PRO_5043140091" evidence="6">
    <location>
        <begin position="19"/>
        <end position="690"/>
    </location>
</feature>
<dbReference type="EMBL" id="UZAM01008646">
    <property type="protein sequence ID" value="VDP05809.1"/>
    <property type="molecule type" value="Genomic_DNA"/>
</dbReference>
<dbReference type="InterPro" id="IPR000436">
    <property type="entry name" value="Sushi_SCR_CCP_dom"/>
</dbReference>
<dbReference type="OrthoDB" id="6365689at2759"/>
<evidence type="ECO:0000313" key="11">
    <source>
        <dbReference type="Proteomes" id="UP000270296"/>
    </source>
</evidence>
<dbReference type="Gene3D" id="2.10.70.10">
    <property type="entry name" value="Complement Module, domain 1"/>
    <property type="match status" value="3"/>
</dbReference>
<dbReference type="PROSITE" id="PS50068">
    <property type="entry name" value="LDLRA_2"/>
    <property type="match status" value="1"/>
</dbReference>
<dbReference type="InterPro" id="IPR002172">
    <property type="entry name" value="LDrepeatLR_classA_rpt"/>
</dbReference>
<evidence type="ECO:0000313" key="12">
    <source>
        <dbReference type="WBParaSite" id="SBAD_0000514901-mRNA-1"/>
    </source>
</evidence>
<dbReference type="InterPro" id="IPR035914">
    <property type="entry name" value="Sperma_CUB_dom_sf"/>
</dbReference>
<feature type="disulfide bond" evidence="5">
    <location>
        <begin position="600"/>
        <end position="627"/>
    </location>
</feature>
<dbReference type="InterPro" id="IPR051277">
    <property type="entry name" value="SEZ6_CSMD_C4BPB_Regulators"/>
</dbReference>
<dbReference type="Pfam" id="PF00059">
    <property type="entry name" value="Lectin_C"/>
    <property type="match status" value="1"/>
</dbReference>
<name>A0A183IMV3_9BILA</name>
<dbReference type="InterPro" id="IPR016186">
    <property type="entry name" value="C-type_lectin-like/link_sf"/>
</dbReference>
<dbReference type="InterPro" id="IPR036055">
    <property type="entry name" value="LDL_receptor-like_sf"/>
</dbReference>
<dbReference type="InterPro" id="IPR016187">
    <property type="entry name" value="CTDL_fold"/>
</dbReference>
<dbReference type="SUPFAM" id="SSF57535">
    <property type="entry name" value="Complement control module/SCR domain"/>
    <property type="match status" value="3"/>
</dbReference>
<accession>A0A183IMV3</accession>
<keyword evidence="2" id="KW-0677">Repeat</keyword>
<dbReference type="PROSITE" id="PS01180">
    <property type="entry name" value="CUB"/>
    <property type="match status" value="1"/>
</dbReference>
<comment type="caution">
    <text evidence="5">Lacks conserved residue(s) required for the propagation of feature annotation.</text>
</comment>
<dbReference type="Pfam" id="PF00084">
    <property type="entry name" value="Sushi"/>
    <property type="match status" value="3"/>
</dbReference>
<protein>
    <submittedName>
        <fullName evidence="12">Deleted in malignant brain tumors 1 protein</fullName>
    </submittedName>
</protein>
<evidence type="ECO:0000256" key="6">
    <source>
        <dbReference type="SAM" id="SignalP"/>
    </source>
</evidence>
<dbReference type="PANTHER" id="PTHR45656">
    <property type="entry name" value="PROTEIN CBR-CLEC-78"/>
    <property type="match status" value="1"/>
</dbReference>
<dbReference type="Pfam" id="PF00057">
    <property type="entry name" value="Ldl_recept_a"/>
    <property type="match status" value="1"/>
</dbReference>
<dbReference type="PROSITE" id="PS50041">
    <property type="entry name" value="C_TYPE_LECTIN_2"/>
    <property type="match status" value="1"/>
</dbReference>
<dbReference type="Gene3D" id="3.10.100.10">
    <property type="entry name" value="Mannose-Binding Protein A, subunit A"/>
    <property type="match status" value="1"/>
</dbReference>
<evidence type="ECO:0000259" key="9">
    <source>
        <dbReference type="PROSITE" id="PS50923"/>
    </source>
</evidence>
<dbReference type="PROSITE" id="PS50923">
    <property type="entry name" value="SUSHI"/>
    <property type="match status" value="3"/>
</dbReference>
<organism evidence="12">
    <name type="scientific">Soboliphyme baturini</name>
    <dbReference type="NCBI Taxonomy" id="241478"/>
    <lineage>
        <taxon>Eukaryota</taxon>
        <taxon>Metazoa</taxon>
        <taxon>Ecdysozoa</taxon>
        <taxon>Nematoda</taxon>
        <taxon>Enoplea</taxon>
        <taxon>Dorylaimia</taxon>
        <taxon>Dioctophymatida</taxon>
        <taxon>Dioctophymatoidea</taxon>
        <taxon>Soboliphymatidae</taxon>
        <taxon>Soboliphyme</taxon>
    </lineage>
</organism>
<dbReference type="InterPro" id="IPR001304">
    <property type="entry name" value="C-type_lectin-like"/>
</dbReference>
<evidence type="ECO:0000259" key="7">
    <source>
        <dbReference type="PROSITE" id="PS01180"/>
    </source>
</evidence>
<feature type="domain" description="Sushi" evidence="9">
    <location>
        <begin position="512"/>
        <end position="570"/>
    </location>
</feature>
<evidence type="ECO:0000313" key="10">
    <source>
        <dbReference type="EMBL" id="VDP05809.1"/>
    </source>
</evidence>
<dbReference type="WBParaSite" id="SBAD_0000514901-mRNA-1">
    <property type="protein sequence ID" value="SBAD_0000514901-mRNA-1"/>
    <property type="gene ID" value="SBAD_0000514901"/>
</dbReference>
<dbReference type="InterPro" id="IPR035976">
    <property type="entry name" value="Sushi/SCR/CCP_sf"/>
</dbReference>
<keyword evidence="3 5" id="KW-1015">Disulfide bond</keyword>
<dbReference type="SUPFAM" id="SSF49854">
    <property type="entry name" value="Spermadhesin, CUB domain"/>
    <property type="match status" value="1"/>
</dbReference>
<feature type="domain" description="Sushi" evidence="9">
    <location>
        <begin position="571"/>
        <end position="629"/>
    </location>
</feature>
<keyword evidence="1 6" id="KW-0732">Signal</keyword>
<evidence type="ECO:0000256" key="4">
    <source>
        <dbReference type="PROSITE-ProRule" id="PRU00124"/>
    </source>
</evidence>
<feature type="disulfide bond" evidence="5">
    <location>
        <begin position="661"/>
        <end position="688"/>
    </location>
</feature>
<dbReference type="Gene3D" id="2.60.120.290">
    <property type="entry name" value="Spermadhesin, CUB domain"/>
    <property type="match status" value="1"/>
</dbReference>
<evidence type="ECO:0000259" key="8">
    <source>
        <dbReference type="PROSITE" id="PS50041"/>
    </source>
</evidence>
<dbReference type="Proteomes" id="UP000270296">
    <property type="component" value="Unassembled WGS sequence"/>
</dbReference>
<feature type="signal peptide" evidence="6">
    <location>
        <begin position="1"/>
        <end position="18"/>
    </location>
</feature>
<sequence>MWLYTVALIVLRYHAASSEMASLPFYSAGMDFHCPQGEGWLQISSRCFFVSNESMTWKEAKQWCFQRLHGSMMTINDTSRILLLADYTARPQGPLLTDYWIGFYINSKDSHELVLYTGDAEEWSVFMPIWASGQPNCSNPVCCVSLHVDLQQKNRLGFHATDCDTRMPFICETAAVLPDEFLCRDFSWRINKNYLCDGTDDCPDGSDERDCYHCDSGLIGGGNGNLTEGLINSPNYPNRYSNEANCSWNVEVDYESKIFFGLTGCVQFLDFNTERLHDVLEVRDGFEWSSAFHVGRFSGDYGYFTYVSCTPSLLFRFVSDSSVVRRGFSISWKRIRSNHRCFRKVFVSEGAGNVKISTNDLERKESDTEKLYCMWQFYRGAAPTFTIEFQNTFLNKGEWITVYSGCSNLSSVERYGQVMFPWSSIASDFSSHRNVLCRWMLRHPRRRPITVILDVKLTDPKDRLIVSNEIEAPLNISTVGNRSVVYHGPFGVIHLDIVSFSNTMLVNGTFSEDCESFANATEIVSSSDSHYYGATVSLTCAAGFSSKSGLWSLKCGPFGRWMGPVIKCRPVTCGPPPTILNGKVVSIHDVSYLSEAHYACPPGYSVQPTNISVCTARGIWEPTNLNCSPVYCGSARQLPNAQFLSKVRQKYEVGSQVAYKCVEGWAPTGIHIAVCSDEGVWNANGFKCQS</sequence>
<dbReference type="CDD" id="cd00112">
    <property type="entry name" value="LDLa"/>
    <property type="match status" value="1"/>
</dbReference>
<proteinExistence type="predicted"/>
<feature type="domain" description="Sushi" evidence="9">
    <location>
        <begin position="630"/>
        <end position="690"/>
    </location>
</feature>
<dbReference type="Pfam" id="PF00431">
    <property type="entry name" value="CUB"/>
    <property type="match status" value="1"/>
</dbReference>
<evidence type="ECO:0000256" key="5">
    <source>
        <dbReference type="PROSITE-ProRule" id="PRU00302"/>
    </source>
</evidence>
<keyword evidence="11" id="KW-1185">Reference proteome</keyword>
<feature type="domain" description="C-type lectin" evidence="8">
    <location>
        <begin position="43"/>
        <end position="172"/>
    </location>
</feature>
<dbReference type="AlphaFoldDB" id="A0A183IMV3"/>
<dbReference type="CDD" id="cd00041">
    <property type="entry name" value="CUB"/>
    <property type="match status" value="1"/>
</dbReference>
<dbReference type="CDD" id="cd00033">
    <property type="entry name" value="CCP"/>
    <property type="match status" value="3"/>
</dbReference>
<gene>
    <name evidence="10" type="ORF">SBAD_LOCUS4949</name>
</gene>
<dbReference type="SMART" id="SM00192">
    <property type="entry name" value="LDLa"/>
    <property type="match status" value="1"/>
</dbReference>
<reference evidence="10 11" key="2">
    <citation type="submission" date="2018-11" db="EMBL/GenBank/DDBJ databases">
        <authorList>
            <consortium name="Pathogen Informatics"/>
        </authorList>
    </citation>
    <scope>NUCLEOTIDE SEQUENCE [LARGE SCALE GENOMIC DNA]</scope>
</reference>
<dbReference type="CDD" id="cd00037">
    <property type="entry name" value="CLECT"/>
    <property type="match status" value="1"/>
</dbReference>